<protein>
    <recommendedName>
        <fullName evidence="3">Apple domain-containing protein</fullName>
    </recommendedName>
</protein>
<reference evidence="2" key="1">
    <citation type="submission" date="2021-01" db="EMBL/GenBank/DDBJ databases">
        <authorList>
            <person name="Corre E."/>
            <person name="Pelletier E."/>
            <person name="Niang G."/>
            <person name="Scheremetjew M."/>
            <person name="Finn R."/>
            <person name="Kale V."/>
            <person name="Holt S."/>
            <person name="Cochrane G."/>
            <person name="Meng A."/>
            <person name="Brown T."/>
            <person name="Cohen L."/>
        </authorList>
    </citation>
    <scope>NUCLEOTIDE SEQUENCE</scope>
    <source>
        <strain evidence="2">308</strain>
    </source>
</reference>
<name>A0A7S1BNZ9_9STRA</name>
<organism evidence="2">
    <name type="scientific">Corethron hystrix</name>
    <dbReference type="NCBI Taxonomy" id="216773"/>
    <lineage>
        <taxon>Eukaryota</taxon>
        <taxon>Sar</taxon>
        <taxon>Stramenopiles</taxon>
        <taxon>Ochrophyta</taxon>
        <taxon>Bacillariophyta</taxon>
        <taxon>Coscinodiscophyceae</taxon>
        <taxon>Corethrophycidae</taxon>
        <taxon>Corethrales</taxon>
        <taxon>Corethraceae</taxon>
        <taxon>Corethron</taxon>
    </lineage>
</organism>
<dbReference type="AlphaFoldDB" id="A0A7S1BNZ9"/>
<proteinExistence type="predicted"/>
<evidence type="ECO:0000256" key="1">
    <source>
        <dbReference type="SAM" id="SignalP"/>
    </source>
</evidence>
<gene>
    <name evidence="2" type="ORF">CHYS00102_LOCUS19655</name>
</gene>
<feature type="signal peptide" evidence="1">
    <location>
        <begin position="1"/>
        <end position="22"/>
    </location>
</feature>
<dbReference type="EMBL" id="HBFR01027211">
    <property type="protein sequence ID" value="CAD8892447.1"/>
    <property type="molecule type" value="Transcribed_RNA"/>
</dbReference>
<evidence type="ECO:0008006" key="3">
    <source>
        <dbReference type="Google" id="ProtNLM"/>
    </source>
</evidence>
<keyword evidence="1" id="KW-0732">Signal</keyword>
<feature type="chain" id="PRO_5030926213" description="Apple domain-containing protein" evidence="1">
    <location>
        <begin position="23"/>
        <end position="375"/>
    </location>
</feature>
<evidence type="ECO:0000313" key="2">
    <source>
        <dbReference type="EMBL" id="CAD8892447.1"/>
    </source>
</evidence>
<accession>A0A7S1BNZ9</accession>
<sequence>MASHFLLFLCVSVNSPFYYARAYAPPMTGACRGPGGIHDKLNSRHATEKSQSDCEDACSALAACVGYAHCEDCNNGECILYGAGVDGTCSNPIAKNQFDCEALGSCSDVTKTSEDECGRCSEPTATSRSTCDSVGANWVKETWSFALETWEDAEDPWTGDSHFSTTIRGTTEDSSSKYICVDADPEDHYARCSGSNSTCTFDGLEESARIEDNCPEGCVYTPAPTAPKPKPPHAGDIKLPGWGSAMSGACRGGTDFTDKVNGKYSNTAGADGPLTQQECASACLDEPTCVGYSHSTAWCVVYGPVIHETVGEFWTSDNHEEVTITGTKANPSYICVTGPPRDIPNETKSSGSVFYAGRLSVLVYTLIALVTSLVS</sequence>